<dbReference type="RefSeq" id="XP_056473945.1">
    <property type="nucleotide sequence ID" value="XM_056617786.1"/>
</dbReference>
<reference evidence="2" key="2">
    <citation type="journal article" date="2023" name="IMA Fungus">
        <title>Comparative genomic study of the Penicillium genus elucidates a diverse pangenome and 15 lateral gene transfer events.</title>
        <authorList>
            <person name="Petersen C."/>
            <person name="Sorensen T."/>
            <person name="Nielsen M.R."/>
            <person name="Sondergaard T.E."/>
            <person name="Sorensen J.L."/>
            <person name="Fitzpatrick D.A."/>
            <person name="Frisvad J.C."/>
            <person name="Nielsen K.L."/>
        </authorList>
    </citation>
    <scope>NUCLEOTIDE SEQUENCE</scope>
    <source>
        <strain evidence="2">IBT 30761</strain>
    </source>
</reference>
<keyword evidence="3" id="KW-1185">Reference proteome</keyword>
<evidence type="ECO:0000313" key="3">
    <source>
        <dbReference type="Proteomes" id="UP001149074"/>
    </source>
</evidence>
<dbReference type="AlphaFoldDB" id="A0A9W9FDT5"/>
<feature type="compositionally biased region" description="Basic and acidic residues" evidence="1">
    <location>
        <begin position="34"/>
        <end position="57"/>
    </location>
</feature>
<accession>A0A9W9FDT5</accession>
<evidence type="ECO:0000313" key="2">
    <source>
        <dbReference type="EMBL" id="KAJ5098291.1"/>
    </source>
</evidence>
<feature type="region of interest" description="Disordered" evidence="1">
    <location>
        <begin position="1"/>
        <end position="69"/>
    </location>
</feature>
<dbReference type="Proteomes" id="UP001149074">
    <property type="component" value="Unassembled WGS sequence"/>
</dbReference>
<protein>
    <submittedName>
        <fullName evidence="2">Uncharacterized protein</fullName>
    </submittedName>
</protein>
<organism evidence="2 3">
    <name type="scientific">Penicillium argentinense</name>
    <dbReference type="NCBI Taxonomy" id="1131581"/>
    <lineage>
        <taxon>Eukaryota</taxon>
        <taxon>Fungi</taxon>
        <taxon>Dikarya</taxon>
        <taxon>Ascomycota</taxon>
        <taxon>Pezizomycotina</taxon>
        <taxon>Eurotiomycetes</taxon>
        <taxon>Eurotiomycetidae</taxon>
        <taxon>Eurotiales</taxon>
        <taxon>Aspergillaceae</taxon>
        <taxon>Penicillium</taxon>
    </lineage>
</organism>
<proteinExistence type="predicted"/>
<gene>
    <name evidence="2" type="ORF">N7532_005292</name>
</gene>
<evidence type="ECO:0000256" key="1">
    <source>
        <dbReference type="SAM" id="MobiDB-lite"/>
    </source>
</evidence>
<dbReference type="GeneID" id="81356765"/>
<reference evidence="2" key="1">
    <citation type="submission" date="2022-11" db="EMBL/GenBank/DDBJ databases">
        <authorList>
            <person name="Petersen C."/>
        </authorList>
    </citation>
    <scope>NUCLEOTIDE SEQUENCE</scope>
    <source>
        <strain evidence="2">IBT 30761</strain>
    </source>
</reference>
<comment type="caution">
    <text evidence="2">The sequence shown here is derived from an EMBL/GenBank/DDBJ whole genome shotgun (WGS) entry which is preliminary data.</text>
</comment>
<name>A0A9W9FDT5_9EURO</name>
<sequence>MSSGLLKPEASSTLPGIGPAVHDPLQATPAARNWPDDQGNKEREREHFAAREEESREIQTYSHCSFAEI</sequence>
<dbReference type="EMBL" id="JAPQKI010000005">
    <property type="protein sequence ID" value="KAJ5098291.1"/>
    <property type="molecule type" value="Genomic_DNA"/>
</dbReference>